<evidence type="ECO:0000313" key="2">
    <source>
        <dbReference type="Proteomes" id="UP000225833"/>
    </source>
</evidence>
<proteinExistence type="predicted"/>
<accession>A0A2D0J1B1</accession>
<comment type="caution">
    <text evidence="1">The sequence shown here is derived from an EMBL/GenBank/DDBJ whole genome shotgun (WGS) entry which is preliminary data.</text>
</comment>
<evidence type="ECO:0000313" key="1">
    <source>
        <dbReference type="EMBL" id="PHM28049.1"/>
    </source>
</evidence>
<organism evidence="1 2">
    <name type="scientific">Xenorhabdus budapestensis</name>
    <dbReference type="NCBI Taxonomy" id="290110"/>
    <lineage>
        <taxon>Bacteria</taxon>
        <taxon>Pseudomonadati</taxon>
        <taxon>Pseudomonadota</taxon>
        <taxon>Gammaproteobacteria</taxon>
        <taxon>Enterobacterales</taxon>
        <taxon>Morganellaceae</taxon>
        <taxon>Xenorhabdus</taxon>
    </lineage>
</organism>
<dbReference type="EMBL" id="NIBS01000007">
    <property type="protein sequence ID" value="PHM28049.1"/>
    <property type="molecule type" value="Genomic_DNA"/>
</dbReference>
<sequence>MGRLLAVIVVAMGGVAMICNIAEAKSPHDGEYLCRINKELNNATVKNDGMYFFQTNQDTVRVSYKNASFTIHEIKPEIFVSPKLMPITQFGILNNKELSEIGENTLIYGGKGHGLGYFRPGKNEFFISKISIPGIKGAYILSLEYCVKQS</sequence>
<dbReference type="AlphaFoldDB" id="A0A2D0J1B1"/>
<name>A0A2D0J1B1_XENBU</name>
<dbReference type="Proteomes" id="UP000225833">
    <property type="component" value="Unassembled WGS sequence"/>
</dbReference>
<protein>
    <submittedName>
        <fullName evidence="1">Uncharacterized protein</fullName>
    </submittedName>
</protein>
<gene>
    <name evidence="1" type="ORF">Xbud_01778</name>
</gene>
<reference evidence="1 2" key="1">
    <citation type="journal article" date="2017" name="Nat. Microbiol.">
        <title>Natural product diversity associated with the nematode symbionts Photorhabdus and Xenorhabdus.</title>
        <authorList>
            <person name="Tobias N.J."/>
            <person name="Wolff H."/>
            <person name="Djahanschiri B."/>
            <person name="Grundmann F."/>
            <person name="Kronenwerth M."/>
            <person name="Shi Y.M."/>
            <person name="Simonyi S."/>
            <person name="Grun P."/>
            <person name="Shapiro-Ilan D."/>
            <person name="Pidot S.J."/>
            <person name="Stinear T.P."/>
            <person name="Ebersberger I."/>
            <person name="Bode H.B."/>
        </authorList>
    </citation>
    <scope>NUCLEOTIDE SEQUENCE [LARGE SCALE GENOMIC DNA]</scope>
    <source>
        <strain evidence="1 2">DSM 16342</strain>
    </source>
</reference>